<dbReference type="GeneID" id="94302566"/>
<organism evidence="1 2">
    <name type="scientific">Spironucleus salmonicida</name>
    <dbReference type="NCBI Taxonomy" id="348837"/>
    <lineage>
        <taxon>Eukaryota</taxon>
        <taxon>Metamonada</taxon>
        <taxon>Diplomonadida</taxon>
        <taxon>Hexamitidae</taxon>
        <taxon>Hexamitinae</taxon>
        <taxon>Spironucleus</taxon>
    </lineage>
</organism>
<protein>
    <submittedName>
        <fullName evidence="1">Uncharacterized protein</fullName>
    </submittedName>
</protein>
<name>A0A9P8LK90_9EUKA</name>
<dbReference type="AlphaFoldDB" id="A0A9P8LK90"/>
<evidence type="ECO:0000313" key="2">
    <source>
        <dbReference type="Proteomes" id="UP000018208"/>
    </source>
</evidence>
<dbReference type="RefSeq" id="XP_067760362.1">
    <property type="nucleotide sequence ID" value="XM_067912305.1"/>
</dbReference>
<dbReference type="Proteomes" id="UP000018208">
    <property type="component" value="Unassembled WGS sequence"/>
</dbReference>
<accession>A0A9P8LK90</accession>
<reference evidence="1 2" key="1">
    <citation type="journal article" date="2014" name="PLoS Genet.">
        <title>The Genome of Spironucleus salmonicida Highlights a Fish Pathogen Adapted to Fluctuating Environments.</title>
        <authorList>
            <person name="Xu F."/>
            <person name="Jerlstrom-Hultqvist J."/>
            <person name="Einarsson E."/>
            <person name="Astvaldsson A."/>
            <person name="Svard S.G."/>
            <person name="Andersson J.O."/>
        </authorList>
    </citation>
    <scope>NUCLEOTIDE SEQUENCE [LARGE SCALE GENOMIC DNA]</scope>
    <source>
        <strain evidence="1 2">ATCC 50377</strain>
    </source>
</reference>
<dbReference type="KEGG" id="ssao:94302566"/>
<gene>
    <name evidence="1" type="ORF">SS50377_28543</name>
</gene>
<proteinExistence type="predicted"/>
<keyword evidence="2" id="KW-1185">Reference proteome</keyword>
<comment type="caution">
    <text evidence="1">The sequence shown here is derived from an EMBL/GenBank/DDBJ whole genome shotgun (WGS) entry which is preliminary data.</text>
</comment>
<dbReference type="EMBL" id="AUWU02000009">
    <property type="protein sequence ID" value="KAH0569589.1"/>
    <property type="molecule type" value="Genomic_DNA"/>
</dbReference>
<evidence type="ECO:0000313" key="1">
    <source>
        <dbReference type="EMBL" id="KAH0569589.1"/>
    </source>
</evidence>
<sequence>MNFNLQLQDFIPVISFNKAHSARVVPQREIILYREWKDFMQKMSQQKVELIQLAERVHGLHE</sequence>